<organism evidence="1 2">
    <name type="scientific">Streptomyces venetus</name>
    <dbReference type="NCBI Taxonomy" id="1701086"/>
    <lineage>
        <taxon>Bacteria</taxon>
        <taxon>Bacillati</taxon>
        <taxon>Actinomycetota</taxon>
        <taxon>Actinomycetes</taxon>
        <taxon>Kitasatosporales</taxon>
        <taxon>Streptomycetaceae</taxon>
        <taxon>Streptomyces</taxon>
    </lineage>
</organism>
<keyword evidence="2" id="KW-1185">Reference proteome</keyword>
<accession>A0ABP8H576</accession>
<evidence type="ECO:0000313" key="2">
    <source>
        <dbReference type="Proteomes" id="UP001501115"/>
    </source>
</evidence>
<protein>
    <submittedName>
        <fullName evidence="1">Uncharacterized protein</fullName>
    </submittedName>
</protein>
<sequence length="51" mass="5457">MRGACRPPVPVLAVRTSEDPETGRTAEQPGVLCVGGRVYTNCDLVDARELT</sequence>
<proteinExistence type="predicted"/>
<gene>
    <name evidence="1" type="ORF">GCM10023086_66490</name>
</gene>
<reference evidence="2" key="1">
    <citation type="journal article" date="2019" name="Int. J. Syst. Evol. Microbiol.">
        <title>The Global Catalogue of Microorganisms (GCM) 10K type strain sequencing project: providing services to taxonomists for standard genome sequencing and annotation.</title>
        <authorList>
            <consortium name="The Broad Institute Genomics Platform"/>
            <consortium name="The Broad Institute Genome Sequencing Center for Infectious Disease"/>
            <person name="Wu L."/>
            <person name="Ma J."/>
        </authorList>
    </citation>
    <scope>NUCLEOTIDE SEQUENCE [LARGE SCALE GENOMIC DNA]</scope>
    <source>
        <strain evidence="2">JCM 31290</strain>
    </source>
</reference>
<comment type="caution">
    <text evidence="1">The sequence shown here is derived from an EMBL/GenBank/DDBJ whole genome shotgun (WGS) entry which is preliminary data.</text>
</comment>
<evidence type="ECO:0000313" key="1">
    <source>
        <dbReference type="EMBL" id="GAA4334555.1"/>
    </source>
</evidence>
<dbReference type="EMBL" id="BAABET010000012">
    <property type="protein sequence ID" value="GAA4334555.1"/>
    <property type="molecule type" value="Genomic_DNA"/>
</dbReference>
<dbReference type="Proteomes" id="UP001501115">
    <property type="component" value="Unassembled WGS sequence"/>
</dbReference>
<name>A0ABP8H576_9ACTN</name>